<reference evidence="2" key="1">
    <citation type="journal article" date="2019" name="Int. J. Syst. Evol. Microbiol.">
        <title>The Global Catalogue of Microorganisms (GCM) 10K type strain sequencing project: providing services to taxonomists for standard genome sequencing and annotation.</title>
        <authorList>
            <consortium name="The Broad Institute Genomics Platform"/>
            <consortium name="The Broad Institute Genome Sequencing Center for Infectious Disease"/>
            <person name="Wu L."/>
            <person name="Ma J."/>
        </authorList>
    </citation>
    <scope>NUCLEOTIDE SEQUENCE [LARGE SCALE GENOMIC DNA]</scope>
    <source>
        <strain evidence="2">KCTC 12708</strain>
    </source>
</reference>
<sequence length="338" mass="36491">MKNLTLLFILALITISCSDDIESNTPSIQGELNGTFFRSNSSTAFLNADQSITLTGDTGLDRIILKTSDFEIGEYILGQGTQSEAAYEVGGSNIYSTGTTGDGLIEITRIGENTVSGEFYFNAISGDTINVSKGSFFDVPIANINGGSEGGSCGEVTLEASDAATAYNNADPTDDDYEQICIAYAAALQAIIDSCVDAQGALETLNSLDCSGTEEVESTFTAQVNSQEYEYAELTANQTESITLTALEENVRRLAIAIPNNLEVGTYGYNQITSNGLFWVYEPSWEEPTVIESQSVILNITEHDMANSRIVGNFEFNSTDSQDATIEYLVEGEFDIYY</sequence>
<dbReference type="Pfam" id="PF19765">
    <property type="entry name" value="DUF6252"/>
    <property type="match status" value="1"/>
</dbReference>
<dbReference type="Proteomes" id="UP000615593">
    <property type="component" value="Unassembled WGS sequence"/>
</dbReference>
<protein>
    <submittedName>
        <fullName evidence="1">Uncharacterized protein</fullName>
    </submittedName>
</protein>
<comment type="caution">
    <text evidence="1">The sequence shown here is derived from an EMBL/GenBank/DDBJ whole genome shotgun (WGS) entry which is preliminary data.</text>
</comment>
<organism evidence="1 2">
    <name type="scientific">Mesonia mobilis</name>
    <dbReference type="NCBI Taxonomy" id="369791"/>
    <lineage>
        <taxon>Bacteria</taxon>
        <taxon>Pseudomonadati</taxon>
        <taxon>Bacteroidota</taxon>
        <taxon>Flavobacteriia</taxon>
        <taxon>Flavobacteriales</taxon>
        <taxon>Flavobacteriaceae</taxon>
        <taxon>Mesonia</taxon>
    </lineage>
</organism>
<evidence type="ECO:0000313" key="1">
    <source>
        <dbReference type="EMBL" id="GGZ56336.1"/>
    </source>
</evidence>
<dbReference type="GeneID" id="94369405"/>
<dbReference type="EMBL" id="BMWY01000004">
    <property type="protein sequence ID" value="GGZ56336.1"/>
    <property type="molecule type" value="Genomic_DNA"/>
</dbReference>
<accession>A0ABQ3BTD7</accession>
<name>A0ABQ3BTD7_9FLAO</name>
<gene>
    <name evidence="1" type="ORF">GCM10008088_17390</name>
</gene>
<evidence type="ECO:0000313" key="2">
    <source>
        <dbReference type="Proteomes" id="UP000615593"/>
    </source>
</evidence>
<keyword evidence="2" id="KW-1185">Reference proteome</keyword>
<proteinExistence type="predicted"/>
<dbReference type="InterPro" id="IPR046219">
    <property type="entry name" value="DUF6252"/>
</dbReference>
<dbReference type="RefSeq" id="WP_027884913.1">
    <property type="nucleotide sequence ID" value="NZ_BMWY01000004.1"/>
</dbReference>
<dbReference type="PROSITE" id="PS51257">
    <property type="entry name" value="PROKAR_LIPOPROTEIN"/>
    <property type="match status" value="1"/>
</dbReference>